<dbReference type="GO" id="GO:0045892">
    <property type="term" value="P:negative regulation of DNA-templated transcription"/>
    <property type="evidence" value="ECO:0007669"/>
    <property type="project" value="TreeGrafter"/>
</dbReference>
<dbReference type="Pfam" id="PF00392">
    <property type="entry name" value="GntR"/>
    <property type="match status" value="1"/>
</dbReference>
<evidence type="ECO:0000256" key="3">
    <source>
        <dbReference type="ARBA" id="ARBA00023163"/>
    </source>
</evidence>
<keyword evidence="3" id="KW-0804">Transcription</keyword>
<dbReference type="AlphaFoldDB" id="A0A4Q7JCZ0"/>
<dbReference type="InterPro" id="IPR050679">
    <property type="entry name" value="Bact_HTH_transcr_reg"/>
</dbReference>
<dbReference type="SMART" id="SM00345">
    <property type="entry name" value="HTH_GNTR"/>
    <property type="match status" value="1"/>
</dbReference>
<accession>A0A4Q7JCZ0</accession>
<name>A0A4Q7JCZ0_9PSEU</name>
<dbReference type="OrthoDB" id="3194402at2"/>
<dbReference type="Gene3D" id="1.10.10.10">
    <property type="entry name" value="Winged helix-like DNA-binding domain superfamily/Winged helix DNA-binding domain"/>
    <property type="match status" value="1"/>
</dbReference>
<keyword evidence="2" id="KW-0238">DNA-binding</keyword>
<evidence type="ECO:0000256" key="1">
    <source>
        <dbReference type="ARBA" id="ARBA00023015"/>
    </source>
</evidence>
<dbReference type="InterPro" id="IPR028978">
    <property type="entry name" value="Chorismate_lyase_/UTRA_dom_sf"/>
</dbReference>
<evidence type="ECO:0000313" key="6">
    <source>
        <dbReference type="Proteomes" id="UP000292003"/>
    </source>
</evidence>
<keyword evidence="6" id="KW-1185">Reference proteome</keyword>
<dbReference type="Pfam" id="PF07702">
    <property type="entry name" value="UTRA"/>
    <property type="match status" value="1"/>
</dbReference>
<keyword evidence="1" id="KW-0805">Transcription regulation</keyword>
<dbReference type="InterPro" id="IPR036388">
    <property type="entry name" value="WH-like_DNA-bd_sf"/>
</dbReference>
<feature type="domain" description="HTH gntR-type" evidence="4">
    <location>
        <begin position="44"/>
        <end position="110"/>
    </location>
</feature>
<protein>
    <submittedName>
        <fullName evidence="5">GntR family transcriptional regulator</fullName>
    </submittedName>
</protein>
<dbReference type="InterPro" id="IPR036390">
    <property type="entry name" value="WH_DNA-bd_sf"/>
</dbReference>
<dbReference type="GO" id="GO:0003677">
    <property type="term" value="F:DNA binding"/>
    <property type="evidence" value="ECO:0007669"/>
    <property type="project" value="UniProtKB-KW"/>
</dbReference>
<dbReference type="PRINTS" id="PR00035">
    <property type="entry name" value="HTHGNTR"/>
</dbReference>
<dbReference type="PANTHER" id="PTHR44846">
    <property type="entry name" value="MANNOSYL-D-GLYCERATE TRANSPORT/METABOLISM SYSTEM REPRESSOR MNGR-RELATED"/>
    <property type="match status" value="1"/>
</dbReference>
<dbReference type="SMART" id="SM00866">
    <property type="entry name" value="UTRA"/>
    <property type="match status" value="1"/>
</dbReference>
<dbReference type="Proteomes" id="UP000292003">
    <property type="component" value="Unassembled WGS sequence"/>
</dbReference>
<dbReference type="SUPFAM" id="SSF46785">
    <property type="entry name" value="Winged helix' DNA-binding domain"/>
    <property type="match status" value="1"/>
</dbReference>
<dbReference type="SUPFAM" id="SSF64288">
    <property type="entry name" value="Chorismate lyase-like"/>
    <property type="match status" value="1"/>
</dbReference>
<organism evidence="5 6">
    <name type="scientific">Amycolatopsis suaedae</name>
    <dbReference type="NCBI Taxonomy" id="2510978"/>
    <lineage>
        <taxon>Bacteria</taxon>
        <taxon>Bacillati</taxon>
        <taxon>Actinomycetota</taxon>
        <taxon>Actinomycetes</taxon>
        <taxon>Pseudonocardiales</taxon>
        <taxon>Pseudonocardiaceae</taxon>
        <taxon>Amycolatopsis</taxon>
    </lineage>
</organism>
<dbReference type="GO" id="GO:0003700">
    <property type="term" value="F:DNA-binding transcription factor activity"/>
    <property type="evidence" value="ECO:0007669"/>
    <property type="project" value="InterPro"/>
</dbReference>
<comment type="caution">
    <text evidence="5">The sequence shown here is derived from an EMBL/GenBank/DDBJ whole genome shotgun (WGS) entry which is preliminary data.</text>
</comment>
<dbReference type="InterPro" id="IPR000524">
    <property type="entry name" value="Tscrpt_reg_HTH_GntR"/>
</dbReference>
<dbReference type="PROSITE" id="PS50949">
    <property type="entry name" value="HTH_GNTR"/>
    <property type="match status" value="1"/>
</dbReference>
<dbReference type="EMBL" id="SFCC01000003">
    <property type="protein sequence ID" value="RZQ64912.1"/>
    <property type="molecule type" value="Genomic_DNA"/>
</dbReference>
<dbReference type="InterPro" id="IPR011663">
    <property type="entry name" value="UTRA"/>
</dbReference>
<proteinExistence type="predicted"/>
<evidence type="ECO:0000256" key="2">
    <source>
        <dbReference type="ARBA" id="ARBA00023125"/>
    </source>
</evidence>
<evidence type="ECO:0000313" key="5">
    <source>
        <dbReference type="EMBL" id="RZQ64912.1"/>
    </source>
</evidence>
<sequence length="287" mass="31414">MILLNVRTFKVGYVRTFDNPGPAVRFDDGGGAVDDAGLDRSSDVPLWRQLQQRLLRRIRAGEFDTTFPGELALAEEYGVSRQTVRQALRELRADGTLVAERGRQPRVAPAAEIVQPLGALYSLFAAVEAAGLPQRSVVRTLDVRADAVVSERLSLEGSTPLLYLERLRLAGNDPLALDRVWLPAELARPLLDADFGHTSLYGELHRRTGIRLDHGQEQIRAVIPTPAERAQLECADDAAALSICRLGTVAGTPIEWRHTLVRGDRFALTAEFSGRTGYRLVGTAATA</sequence>
<evidence type="ECO:0000259" key="4">
    <source>
        <dbReference type="PROSITE" id="PS50949"/>
    </source>
</evidence>
<reference evidence="5 6" key="1">
    <citation type="submission" date="2019-02" db="EMBL/GenBank/DDBJ databases">
        <title>Draft genome sequence of Amycolatopsis sp. 8-3EHSu isolated from roots of Suaeda maritima.</title>
        <authorList>
            <person name="Duangmal K."/>
            <person name="Chantavorakit T."/>
        </authorList>
    </citation>
    <scope>NUCLEOTIDE SEQUENCE [LARGE SCALE GENOMIC DNA]</scope>
    <source>
        <strain evidence="5 6">8-3EHSu</strain>
    </source>
</reference>
<gene>
    <name evidence="5" type="ORF">EWH70_07050</name>
</gene>
<dbReference type="Gene3D" id="3.40.1410.10">
    <property type="entry name" value="Chorismate lyase-like"/>
    <property type="match status" value="1"/>
</dbReference>
<dbReference type="PANTHER" id="PTHR44846:SF17">
    <property type="entry name" value="GNTR-FAMILY TRANSCRIPTIONAL REGULATOR"/>
    <property type="match status" value="1"/>
</dbReference>